<keyword evidence="1" id="KW-0812">Transmembrane</keyword>
<reference evidence="2 3" key="1">
    <citation type="submission" date="2022-09" db="EMBL/GenBank/DDBJ databases">
        <authorList>
            <person name="Han X.L."/>
            <person name="Wang Q."/>
            <person name="Lu T."/>
        </authorList>
    </citation>
    <scope>NUCLEOTIDE SEQUENCE [LARGE SCALE GENOMIC DNA]</scope>
    <source>
        <strain evidence="2 3">WQ 127069</strain>
    </source>
</reference>
<evidence type="ECO:0000313" key="2">
    <source>
        <dbReference type="EMBL" id="MCU6796238.1"/>
    </source>
</evidence>
<dbReference type="RefSeq" id="WP_262687049.1">
    <property type="nucleotide sequence ID" value="NZ_JAOQIO010000099.1"/>
</dbReference>
<keyword evidence="1" id="KW-1133">Transmembrane helix</keyword>
<comment type="caution">
    <text evidence="2">The sequence shown here is derived from an EMBL/GenBank/DDBJ whole genome shotgun (WGS) entry which is preliminary data.</text>
</comment>
<accession>A0ABT2UNL0</accession>
<evidence type="ECO:0000256" key="1">
    <source>
        <dbReference type="SAM" id="Phobius"/>
    </source>
</evidence>
<keyword evidence="1" id="KW-0472">Membrane</keyword>
<keyword evidence="3" id="KW-1185">Reference proteome</keyword>
<evidence type="ECO:0000313" key="3">
    <source>
        <dbReference type="Proteomes" id="UP001652445"/>
    </source>
</evidence>
<sequence length="97" mass="10997">MERYPMSMSNAQMPNMQMPNMQMPYVSPASMNPMPSMPANQAAPVTVHASFEEINIYEPKKHHHHHHAHCKPAGGMSFGAILVLYILLVIILRGFRR</sequence>
<organism evidence="2 3">
    <name type="scientific">Paenibacillus baimaensis</name>
    <dbReference type="NCBI Taxonomy" id="2982185"/>
    <lineage>
        <taxon>Bacteria</taxon>
        <taxon>Bacillati</taxon>
        <taxon>Bacillota</taxon>
        <taxon>Bacilli</taxon>
        <taxon>Bacillales</taxon>
        <taxon>Paenibacillaceae</taxon>
        <taxon>Paenibacillus</taxon>
    </lineage>
</organism>
<dbReference type="Proteomes" id="UP001652445">
    <property type="component" value="Unassembled WGS sequence"/>
</dbReference>
<feature type="transmembrane region" description="Helical" evidence="1">
    <location>
        <begin position="73"/>
        <end position="92"/>
    </location>
</feature>
<name>A0ABT2UNL0_9BACL</name>
<proteinExistence type="predicted"/>
<protein>
    <submittedName>
        <fullName evidence="2">Uncharacterized protein</fullName>
    </submittedName>
</protein>
<dbReference type="EMBL" id="JAOQIO010000099">
    <property type="protein sequence ID" value="MCU6796238.1"/>
    <property type="molecule type" value="Genomic_DNA"/>
</dbReference>
<gene>
    <name evidence="2" type="ORF">OB236_29360</name>
</gene>